<accession>A0A9N7YU97</accession>
<dbReference type="Proteomes" id="UP001153269">
    <property type="component" value="Unassembled WGS sequence"/>
</dbReference>
<comment type="caution">
    <text evidence="2">The sequence shown here is derived from an EMBL/GenBank/DDBJ whole genome shotgun (WGS) entry which is preliminary data.</text>
</comment>
<evidence type="ECO:0000313" key="2">
    <source>
        <dbReference type="EMBL" id="CAB1438488.1"/>
    </source>
</evidence>
<proteinExistence type="predicted"/>
<evidence type="ECO:0000313" key="3">
    <source>
        <dbReference type="Proteomes" id="UP001153269"/>
    </source>
</evidence>
<gene>
    <name evidence="2" type="ORF">PLEPLA_LOCUS26407</name>
</gene>
<evidence type="ECO:0000256" key="1">
    <source>
        <dbReference type="SAM" id="MobiDB-lite"/>
    </source>
</evidence>
<protein>
    <submittedName>
        <fullName evidence="2">Uncharacterized protein</fullName>
    </submittedName>
</protein>
<sequence>MWASYSRPLCHIARRKPQQVCMRTKQRPIHGTISHLQSQKSPIAAEPTDCSRAKRYLPDWLLAFAAGRRENDPVVRQTVLRRERERERERKGDRQRKERWREKVCSGTSHPQRPKVCNDWLQACREGGGERLTCSGVSSIAAETQPLITQT</sequence>
<feature type="compositionally biased region" description="Basic and acidic residues" evidence="1">
    <location>
        <begin position="82"/>
        <end position="104"/>
    </location>
</feature>
<reference evidence="2" key="1">
    <citation type="submission" date="2020-03" db="EMBL/GenBank/DDBJ databases">
        <authorList>
            <person name="Weist P."/>
        </authorList>
    </citation>
    <scope>NUCLEOTIDE SEQUENCE</scope>
</reference>
<dbReference type="EMBL" id="CADEAL010002168">
    <property type="protein sequence ID" value="CAB1438488.1"/>
    <property type="molecule type" value="Genomic_DNA"/>
</dbReference>
<organism evidence="2 3">
    <name type="scientific">Pleuronectes platessa</name>
    <name type="common">European plaice</name>
    <dbReference type="NCBI Taxonomy" id="8262"/>
    <lineage>
        <taxon>Eukaryota</taxon>
        <taxon>Metazoa</taxon>
        <taxon>Chordata</taxon>
        <taxon>Craniata</taxon>
        <taxon>Vertebrata</taxon>
        <taxon>Euteleostomi</taxon>
        <taxon>Actinopterygii</taxon>
        <taxon>Neopterygii</taxon>
        <taxon>Teleostei</taxon>
        <taxon>Neoteleostei</taxon>
        <taxon>Acanthomorphata</taxon>
        <taxon>Carangaria</taxon>
        <taxon>Pleuronectiformes</taxon>
        <taxon>Pleuronectoidei</taxon>
        <taxon>Pleuronectidae</taxon>
        <taxon>Pleuronectes</taxon>
    </lineage>
</organism>
<dbReference type="AlphaFoldDB" id="A0A9N7YU97"/>
<name>A0A9N7YU97_PLEPL</name>
<keyword evidence="3" id="KW-1185">Reference proteome</keyword>
<feature type="region of interest" description="Disordered" evidence="1">
    <location>
        <begin position="82"/>
        <end position="108"/>
    </location>
</feature>